<dbReference type="PANTHER" id="PTHR43834">
    <property type="entry name" value="GTPASE DER"/>
    <property type="match status" value="1"/>
</dbReference>
<dbReference type="EMBL" id="JAABOA010002656">
    <property type="protein sequence ID" value="KAF9579582.1"/>
    <property type="molecule type" value="Genomic_DNA"/>
</dbReference>
<dbReference type="InterPro" id="IPR003593">
    <property type="entry name" value="AAA+_ATPase"/>
</dbReference>
<evidence type="ECO:0000313" key="4">
    <source>
        <dbReference type="Proteomes" id="UP000780801"/>
    </source>
</evidence>
<feature type="transmembrane region" description="Helical" evidence="1">
    <location>
        <begin position="271"/>
        <end position="292"/>
    </location>
</feature>
<proteinExistence type="predicted"/>
<evidence type="ECO:0000259" key="2">
    <source>
        <dbReference type="SMART" id="SM00382"/>
    </source>
</evidence>
<sequence length="551" mass="61394">MVDLTVRTETDGSLQGAETDYLLQGTRAYSPATNRKIARNTKVAVILVGNKGAGKSALLSQLGGRFKSAFSFMESVTKDVKKQQVKIDGQPITLIDTPGLYEIDSSTTELNSRKLTEVLREDFHFKIFFVLTGHSRAIPPEDLALMSRVNQAIRDTRGAKVEFRVIVNQIRGDEEYQNYKTVMTLEKLQEFLDSIPNDSEGNASDELLFNILVKDILLLRHDEKAINNNGFKSQLIPYILDLREVGLRVDPIRARADDVELLRARMKGYQIGAILVIGAALAPLTAVSSIVACVICHCHVMTDSIVGTEAIEQTRTAVMFIGNPGVGKSTLSSQLGGNFKSGFSLIEGMTTDVAETEVEIRGERVVLIDTPGLYSFTDGITELNCKKLTEALEKRGYYYKLFFVVAGTSRSISAHDLALMSRVNQSVRAADGTNVEFKVIVNQIHGDKEYDEYQKNMSRDRLQKYLDSLRRKMDDVSFNIRIKDVLLLRYDEYAVANNGMRSELESQILDHTSVQLRVNLIQARHSDINKIKEAIKGVVYGVAVTCAIIFT</sequence>
<feature type="domain" description="AAA+ ATPase" evidence="2">
    <location>
        <begin position="41"/>
        <end position="312"/>
    </location>
</feature>
<reference evidence="3" key="1">
    <citation type="journal article" date="2020" name="Fungal Divers.">
        <title>Resolving the Mortierellaceae phylogeny through synthesis of multi-gene phylogenetics and phylogenomics.</title>
        <authorList>
            <person name="Vandepol N."/>
            <person name="Liber J."/>
            <person name="Desiro A."/>
            <person name="Na H."/>
            <person name="Kennedy M."/>
            <person name="Barry K."/>
            <person name="Grigoriev I.V."/>
            <person name="Miller A.N."/>
            <person name="O'Donnell K."/>
            <person name="Stajich J.E."/>
            <person name="Bonito G."/>
        </authorList>
    </citation>
    <scope>NUCLEOTIDE SEQUENCE</scope>
    <source>
        <strain evidence="3">KOD1015</strain>
    </source>
</reference>
<protein>
    <recommendedName>
        <fullName evidence="2">AAA+ ATPase domain-containing protein</fullName>
    </recommendedName>
</protein>
<dbReference type="Proteomes" id="UP000780801">
    <property type="component" value="Unassembled WGS sequence"/>
</dbReference>
<accession>A0A9P6KCD8</accession>
<dbReference type="Gene3D" id="3.40.50.300">
    <property type="entry name" value="P-loop containing nucleotide triphosphate hydrolases"/>
    <property type="match status" value="2"/>
</dbReference>
<dbReference type="SUPFAM" id="SSF52540">
    <property type="entry name" value="P-loop containing nucleoside triphosphate hydrolases"/>
    <property type="match status" value="2"/>
</dbReference>
<dbReference type="InterPro" id="IPR027417">
    <property type="entry name" value="P-loop_NTPase"/>
</dbReference>
<gene>
    <name evidence="3" type="ORF">BGW38_004105</name>
</gene>
<dbReference type="AlphaFoldDB" id="A0A9P6KCD8"/>
<evidence type="ECO:0000256" key="1">
    <source>
        <dbReference type="SAM" id="Phobius"/>
    </source>
</evidence>
<dbReference type="InterPro" id="IPR006073">
    <property type="entry name" value="GTP-bd"/>
</dbReference>
<organism evidence="3 4">
    <name type="scientific">Lunasporangiospora selenospora</name>
    <dbReference type="NCBI Taxonomy" id="979761"/>
    <lineage>
        <taxon>Eukaryota</taxon>
        <taxon>Fungi</taxon>
        <taxon>Fungi incertae sedis</taxon>
        <taxon>Mucoromycota</taxon>
        <taxon>Mortierellomycotina</taxon>
        <taxon>Mortierellomycetes</taxon>
        <taxon>Mortierellales</taxon>
        <taxon>Mortierellaceae</taxon>
        <taxon>Lunasporangiospora</taxon>
    </lineage>
</organism>
<dbReference type="GO" id="GO:0005525">
    <property type="term" value="F:GTP binding"/>
    <property type="evidence" value="ECO:0007669"/>
    <property type="project" value="InterPro"/>
</dbReference>
<feature type="domain" description="AAA+ ATPase" evidence="2">
    <location>
        <begin position="314"/>
        <end position="433"/>
    </location>
</feature>
<feature type="non-terminal residue" evidence="3">
    <location>
        <position position="551"/>
    </location>
</feature>
<dbReference type="SMART" id="SM00382">
    <property type="entry name" value="AAA"/>
    <property type="match status" value="2"/>
</dbReference>
<name>A0A9P6KCD8_9FUNG</name>
<evidence type="ECO:0000313" key="3">
    <source>
        <dbReference type="EMBL" id="KAF9579582.1"/>
    </source>
</evidence>
<comment type="caution">
    <text evidence="3">The sequence shown here is derived from an EMBL/GenBank/DDBJ whole genome shotgun (WGS) entry which is preliminary data.</text>
</comment>
<keyword evidence="1" id="KW-0812">Transmembrane</keyword>
<keyword evidence="4" id="KW-1185">Reference proteome</keyword>
<dbReference type="Pfam" id="PF01926">
    <property type="entry name" value="MMR_HSR1"/>
    <property type="match status" value="2"/>
</dbReference>
<dbReference type="PANTHER" id="PTHR43834:SF6">
    <property type="entry name" value="GTPASE DER"/>
    <property type="match status" value="1"/>
</dbReference>
<dbReference type="OrthoDB" id="8954335at2759"/>
<keyword evidence="1" id="KW-1133">Transmembrane helix</keyword>
<keyword evidence="1" id="KW-0472">Membrane</keyword>